<keyword evidence="4" id="KW-0067">ATP-binding</keyword>
<dbReference type="InterPro" id="IPR003593">
    <property type="entry name" value="AAA+_ATPase"/>
</dbReference>
<sequence length="1133" mass="128816">MDWLDEITSSRAYDVSNRLVRSVGKQFGYFEEKIYQNDPSLTKTLKETRDFRVSKLSAKKFSLLDQIKIHYDDNTEWSYGPDCGDDDPRVLVMAEGEYLIRCTHETLIDHESAGAAVEFETNKGRVVKFAPYEDESICLGRDEDKKTVIADEGYEIVCLKIDRGELKGSEQQPVPEEELKQQRPQSWYAIVYYAEKEENDLENELLLEGITPSLPPGKKVKVENPEGDKIDDLPGGGVPSDSESGGDRSNDEATVETVSDTPLNASSNSNMVADRQISQSSTSLRQRKINTTSSTNGNETCDSNMNISNQIDKEEGLLKEPEEQSDDTSPPDEHSDDSSQLDESSGDSDDPIEDDDLDYYFFSNQLQAKKAWMNVKELTRQKQGRGALLIDCLKSNVVRKTGDHKTVDHCRDSAVRRGLCLPVNEDTFDVFELCTTLYQGVTVKTEFLMFFVSIFVMTLNLTAGAHRTLLEGQIMTAIATDPNATDWRRRNMIEQFLCDTFLHCNGSYISLCQSLLLYYLFVRIALILFNMLIDSINTLLAGTKLAAMGRDLFIHTLSLDMRFFEETRNLTDYMNVSALHDLLFSTIPDIITSVVRYFIVCYYLISMDFYLGVSSILFTTFANIYIARFFMKRDIISYKQQAQLTRRQDQIQGDIFGMLSTVKTFAKEKYHEKEYNKWFDSSLKNMKRNMASEYFRSFLSQIIYICEYICIVYFGYIRYCGGNGMTSSEFIGFTILYDQLDSLFADIKGSLTFIGRSFHDVKRCNALWATKSRMKNGKKKMENVKGEIIFKDVKFKYPSRPKDQVLKGLNLTIKPNQTTAIVGHSGAGKSTMAKLITRIYDPTSGSITVDGKDLRSLDLEYYRSKLAVVDQFPSLFNRQLFDNIAYGKVDSDQCTLEEVEAAGKLANCDFISKFREGYQTFAGYCGHELSGGQLQRVAIARAAIRDPKILVLDEATSSLDAENEKEVQVALEKLMKGRTVIVIAHRLSTIRNADNIVCMKDGNVVEQGTHDELIEKKGAYYNLISQQIMQEKKECQKCGEWIDDGNDYPEEHPEEENPENESGENPVVENEGLEKDDDQNRKSDSAENIVNIDLPKLKDGRKSKLNMMQKLRRRITRSKSMKKSRQANAEDVQ</sequence>
<dbReference type="RefSeq" id="XP_066918211.1">
    <property type="nucleotide sequence ID" value="XM_067062110.1"/>
</dbReference>
<dbReference type="EnsemblMetazoa" id="CLYHEMT019332.3">
    <property type="protein sequence ID" value="CLYHEMP019332.3"/>
    <property type="gene ID" value="CLYHEMG019332"/>
</dbReference>
<dbReference type="PROSITE" id="PS50893">
    <property type="entry name" value="ABC_TRANSPORTER_2"/>
    <property type="match status" value="1"/>
</dbReference>
<feature type="transmembrane region" description="Helical" evidence="8">
    <location>
        <begin position="611"/>
        <end position="631"/>
    </location>
</feature>
<protein>
    <submittedName>
        <fullName evidence="11">Uncharacterized protein</fullName>
    </submittedName>
</protein>
<proteinExistence type="predicted"/>
<dbReference type="AlphaFoldDB" id="A0A7M5X8H7"/>
<feature type="region of interest" description="Disordered" evidence="7">
    <location>
        <begin position="318"/>
        <end position="350"/>
    </location>
</feature>
<dbReference type="InterPro" id="IPR011527">
    <property type="entry name" value="ABC1_TM_dom"/>
</dbReference>
<dbReference type="PROSITE" id="PS50929">
    <property type="entry name" value="ABC_TM1F"/>
    <property type="match status" value="1"/>
</dbReference>
<evidence type="ECO:0000313" key="12">
    <source>
        <dbReference type="Proteomes" id="UP000594262"/>
    </source>
</evidence>
<feature type="compositionally biased region" description="Polar residues" evidence="7">
    <location>
        <begin position="256"/>
        <end position="306"/>
    </location>
</feature>
<evidence type="ECO:0000259" key="10">
    <source>
        <dbReference type="PROSITE" id="PS50929"/>
    </source>
</evidence>
<dbReference type="PANTHER" id="PTHR43394:SF1">
    <property type="entry name" value="ATP-BINDING CASSETTE SUB-FAMILY B MEMBER 10, MITOCHONDRIAL"/>
    <property type="match status" value="1"/>
</dbReference>
<dbReference type="SUPFAM" id="SSF90123">
    <property type="entry name" value="ABC transporter transmembrane region"/>
    <property type="match status" value="1"/>
</dbReference>
<dbReference type="SMART" id="SM00382">
    <property type="entry name" value="AAA"/>
    <property type="match status" value="1"/>
</dbReference>
<feature type="compositionally biased region" description="Basic and acidic residues" evidence="7">
    <location>
        <begin position="220"/>
        <end position="232"/>
    </location>
</feature>
<dbReference type="FunFam" id="3.40.50.300:FF:000218">
    <property type="entry name" value="Multidrug ABC transporter ATP-binding protein"/>
    <property type="match status" value="1"/>
</dbReference>
<reference evidence="11" key="1">
    <citation type="submission" date="2021-01" db="UniProtKB">
        <authorList>
            <consortium name="EnsemblMetazoa"/>
        </authorList>
    </citation>
    <scope>IDENTIFICATION</scope>
</reference>
<evidence type="ECO:0000256" key="3">
    <source>
        <dbReference type="ARBA" id="ARBA00022741"/>
    </source>
</evidence>
<evidence type="ECO:0000259" key="9">
    <source>
        <dbReference type="PROSITE" id="PS50893"/>
    </source>
</evidence>
<keyword evidence="3" id="KW-0547">Nucleotide-binding</keyword>
<feature type="transmembrane region" description="Helical" evidence="8">
    <location>
        <begin position="582"/>
        <end position="605"/>
    </location>
</feature>
<evidence type="ECO:0000256" key="5">
    <source>
        <dbReference type="ARBA" id="ARBA00022989"/>
    </source>
</evidence>
<evidence type="ECO:0000256" key="8">
    <source>
        <dbReference type="SAM" id="Phobius"/>
    </source>
</evidence>
<dbReference type="GO" id="GO:0015421">
    <property type="term" value="F:ABC-type oligopeptide transporter activity"/>
    <property type="evidence" value="ECO:0007669"/>
    <property type="project" value="TreeGrafter"/>
</dbReference>
<feature type="transmembrane region" description="Helical" evidence="8">
    <location>
        <begin position="694"/>
        <end position="716"/>
    </location>
</feature>
<evidence type="ECO:0000256" key="6">
    <source>
        <dbReference type="ARBA" id="ARBA00023136"/>
    </source>
</evidence>
<dbReference type="SUPFAM" id="SSF52540">
    <property type="entry name" value="P-loop containing nucleoside triphosphate hydrolases"/>
    <property type="match status" value="1"/>
</dbReference>
<dbReference type="InterPro" id="IPR027417">
    <property type="entry name" value="P-loop_NTPase"/>
</dbReference>
<dbReference type="Proteomes" id="UP000594262">
    <property type="component" value="Unplaced"/>
</dbReference>
<feature type="compositionally biased region" description="Basic residues" evidence="7">
    <location>
        <begin position="1103"/>
        <end position="1125"/>
    </location>
</feature>
<name>A0A7M5X8H7_9CNID</name>
<keyword evidence="12" id="KW-1185">Reference proteome</keyword>
<keyword evidence="6 8" id="KW-0472">Membrane</keyword>
<feature type="region of interest" description="Disordered" evidence="7">
    <location>
        <begin position="1040"/>
        <end position="1133"/>
    </location>
</feature>
<dbReference type="OrthoDB" id="6500128at2759"/>
<keyword evidence="5 8" id="KW-1133">Transmembrane helix</keyword>
<dbReference type="Pfam" id="PF00005">
    <property type="entry name" value="ABC_tran"/>
    <property type="match status" value="1"/>
</dbReference>
<evidence type="ECO:0000256" key="7">
    <source>
        <dbReference type="SAM" id="MobiDB-lite"/>
    </source>
</evidence>
<feature type="region of interest" description="Disordered" evidence="7">
    <location>
        <begin position="209"/>
        <end position="306"/>
    </location>
</feature>
<feature type="domain" description="ABC transmembrane type-1" evidence="10">
    <location>
        <begin position="515"/>
        <end position="740"/>
    </location>
</feature>
<feature type="transmembrane region" description="Helical" evidence="8">
    <location>
        <begin position="515"/>
        <end position="533"/>
    </location>
</feature>
<dbReference type="InterPro" id="IPR017871">
    <property type="entry name" value="ABC_transporter-like_CS"/>
</dbReference>
<dbReference type="Pfam" id="PF00664">
    <property type="entry name" value="ABC_membrane"/>
    <property type="match status" value="1"/>
</dbReference>
<evidence type="ECO:0000256" key="1">
    <source>
        <dbReference type="ARBA" id="ARBA00004141"/>
    </source>
</evidence>
<dbReference type="PANTHER" id="PTHR43394">
    <property type="entry name" value="ATP-DEPENDENT PERMEASE MDL1, MITOCHONDRIAL"/>
    <property type="match status" value="1"/>
</dbReference>
<dbReference type="InterPro" id="IPR003439">
    <property type="entry name" value="ABC_transporter-like_ATP-bd"/>
</dbReference>
<dbReference type="PROSITE" id="PS00211">
    <property type="entry name" value="ABC_TRANSPORTER_1"/>
    <property type="match status" value="1"/>
</dbReference>
<dbReference type="GO" id="GO:0016020">
    <property type="term" value="C:membrane"/>
    <property type="evidence" value="ECO:0007669"/>
    <property type="project" value="UniProtKB-SubCell"/>
</dbReference>
<dbReference type="CDD" id="cd03249">
    <property type="entry name" value="ABC_MTABC3_MDL1_MDL2"/>
    <property type="match status" value="1"/>
</dbReference>
<dbReference type="InterPro" id="IPR036640">
    <property type="entry name" value="ABC1_TM_sf"/>
</dbReference>
<feature type="compositionally biased region" description="Acidic residues" evidence="7">
    <location>
        <begin position="1041"/>
        <end position="1062"/>
    </location>
</feature>
<dbReference type="Gene3D" id="3.40.50.300">
    <property type="entry name" value="P-loop containing nucleotide triphosphate hydrolases"/>
    <property type="match status" value="1"/>
</dbReference>
<comment type="subcellular location">
    <subcellularLocation>
        <location evidence="1">Membrane</location>
        <topology evidence="1">Multi-pass membrane protein</topology>
    </subcellularLocation>
</comment>
<dbReference type="GO" id="GO:0016887">
    <property type="term" value="F:ATP hydrolysis activity"/>
    <property type="evidence" value="ECO:0007669"/>
    <property type="project" value="InterPro"/>
</dbReference>
<feature type="domain" description="ABC transporter" evidence="9">
    <location>
        <begin position="788"/>
        <end position="1026"/>
    </location>
</feature>
<dbReference type="InterPro" id="IPR039421">
    <property type="entry name" value="Type_1_exporter"/>
</dbReference>
<evidence type="ECO:0000256" key="2">
    <source>
        <dbReference type="ARBA" id="ARBA00022692"/>
    </source>
</evidence>
<accession>A0A7M5X8H7</accession>
<keyword evidence="2 8" id="KW-0812">Transmembrane</keyword>
<organism evidence="11 12">
    <name type="scientific">Clytia hemisphaerica</name>
    <dbReference type="NCBI Taxonomy" id="252671"/>
    <lineage>
        <taxon>Eukaryota</taxon>
        <taxon>Metazoa</taxon>
        <taxon>Cnidaria</taxon>
        <taxon>Hydrozoa</taxon>
        <taxon>Hydroidolina</taxon>
        <taxon>Leptothecata</taxon>
        <taxon>Obeliida</taxon>
        <taxon>Clytiidae</taxon>
        <taxon>Clytia</taxon>
    </lineage>
</organism>
<evidence type="ECO:0000313" key="11">
    <source>
        <dbReference type="EnsemblMetazoa" id="CLYHEMP019332.3"/>
    </source>
</evidence>
<dbReference type="GO" id="GO:0005524">
    <property type="term" value="F:ATP binding"/>
    <property type="evidence" value="ECO:0007669"/>
    <property type="project" value="UniProtKB-KW"/>
</dbReference>
<dbReference type="GeneID" id="136805541"/>
<dbReference type="Gene3D" id="1.20.1560.10">
    <property type="entry name" value="ABC transporter type 1, transmembrane domain"/>
    <property type="match status" value="1"/>
</dbReference>
<evidence type="ECO:0000256" key="4">
    <source>
        <dbReference type="ARBA" id="ARBA00022840"/>
    </source>
</evidence>